<organism evidence="1 2">
    <name type="scientific">Patagioenas fasciata monilis</name>
    <dbReference type="NCBI Taxonomy" id="372326"/>
    <lineage>
        <taxon>Eukaryota</taxon>
        <taxon>Metazoa</taxon>
        <taxon>Chordata</taxon>
        <taxon>Craniata</taxon>
        <taxon>Vertebrata</taxon>
        <taxon>Euteleostomi</taxon>
        <taxon>Archelosauria</taxon>
        <taxon>Archosauria</taxon>
        <taxon>Dinosauria</taxon>
        <taxon>Saurischia</taxon>
        <taxon>Theropoda</taxon>
        <taxon>Coelurosauria</taxon>
        <taxon>Aves</taxon>
        <taxon>Neognathae</taxon>
        <taxon>Neoaves</taxon>
        <taxon>Columbimorphae</taxon>
        <taxon>Columbiformes</taxon>
        <taxon>Columbidae</taxon>
        <taxon>Patagioenas</taxon>
    </lineage>
</organism>
<dbReference type="AlphaFoldDB" id="A0A1V4J5J1"/>
<comment type="caution">
    <text evidence="1">The sequence shown here is derived from an EMBL/GenBank/DDBJ whole genome shotgun (WGS) entry which is preliminary data.</text>
</comment>
<dbReference type="EMBL" id="LSYS01008977">
    <property type="protein sequence ID" value="OPJ67533.1"/>
    <property type="molecule type" value="Genomic_DNA"/>
</dbReference>
<dbReference type="Proteomes" id="UP000190648">
    <property type="component" value="Unassembled WGS sequence"/>
</dbReference>
<keyword evidence="2" id="KW-1185">Reference proteome</keyword>
<accession>A0A1V4J5J1</accession>
<name>A0A1V4J5J1_PATFA</name>
<reference evidence="1 2" key="1">
    <citation type="submission" date="2016-02" db="EMBL/GenBank/DDBJ databases">
        <title>Band-tailed pigeon sequencing and assembly.</title>
        <authorList>
            <person name="Soares A.E."/>
            <person name="Novak B.J."/>
            <person name="Rice E.S."/>
            <person name="O'Connell B."/>
            <person name="Chang D."/>
            <person name="Weber S."/>
            <person name="Shapiro B."/>
        </authorList>
    </citation>
    <scope>NUCLEOTIDE SEQUENCE [LARGE SCALE GENOMIC DNA]</scope>
    <source>
        <strain evidence="1">BTP2013</strain>
        <tissue evidence="1">Blood</tissue>
    </source>
</reference>
<gene>
    <name evidence="1" type="ORF">AV530_004537</name>
</gene>
<evidence type="ECO:0000313" key="1">
    <source>
        <dbReference type="EMBL" id="OPJ67533.1"/>
    </source>
</evidence>
<sequence length="104" mass="11631">MRGDFAQPGSGRVVAKCQPRLPLVNHLMAFALSGFCLVFAEKVVGIDDQFAAVWCRNRSGSVSRERERTRFLWLRSSKGVRAAPRGGSIIYFCNKTEECAQLCF</sequence>
<protein>
    <submittedName>
        <fullName evidence="1">Uncharacterized protein</fullName>
    </submittedName>
</protein>
<evidence type="ECO:0000313" key="2">
    <source>
        <dbReference type="Proteomes" id="UP000190648"/>
    </source>
</evidence>
<proteinExistence type="predicted"/>